<dbReference type="RefSeq" id="WP_306383732.1">
    <property type="nucleotide sequence ID" value="NZ_JASAVR010000001.1"/>
</dbReference>
<comment type="caution">
    <text evidence="1">The sequence shown here is derived from an EMBL/GenBank/DDBJ whole genome shotgun (WGS) entry which is preliminary data.</text>
</comment>
<gene>
    <name evidence="1" type="ORF">QJT92_01170</name>
</gene>
<dbReference type="EMBL" id="JASAVS010000001">
    <property type="protein sequence ID" value="MDP8084543.1"/>
    <property type="molecule type" value="Genomic_DNA"/>
</dbReference>
<evidence type="ECO:0000313" key="1">
    <source>
        <dbReference type="EMBL" id="MDP8084543.1"/>
    </source>
</evidence>
<accession>A0ABT9JIA8</accession>
<keyword evidence="2" id="KW-1185">Reference proteome</keyword>
<protein>
    <submittedName>
        <fullName evidence="1">Uncharacterized protein</fullName>
    </submittedName>
</protein>
<dbReference type="Proteomes" id="UP001224812">
    <property type="component" value="Unassembled WGS sequence"/>
</dbReference>
<reference evidence="1 2" key="1">
    <citation type="journal article" date="2023" name="Front. Microbiol.">
        <title>Phylogeography and host specificity of Pasteurellaceae pathogenic to sea-farmed fish in the north-east Atlantic.</title>
        <authorList>
            <person name="Gulla S."/>
            <person name="Colquhoun D.J."/>
            <person name="Olsen A.B."/>
            <person name="Spilsberg B."/>
            <person name="Lagesen K."/>
            <person name="Aakesson C.P."/>
            <person name="Strom S."/>
            <person name="Manji F."/>
            <person name="Birkbeck T.H."/>
            <person name="Nilsen H.K."/>
        </authorList>
    </citation>
    <scope>NUCLEOTIDE SEQUENCE [LARGE SCALE GENOMIC DNA]</scope>
    <source>
        <strain evidence="1 2">VIO11850</strain>
    </source>
</reference>
<name>A0ABT9JIA8_9PAST</name>
<evidence type="ECO:0000313" key="2">
    <source>
        <dbReference type="Proteomes" id="UP001224812"/>
    </source>
</evidence>
<organism evidence="1 2">
    <name type="scientific">Phocoenobacter skyensis</name>
    <dbReference type="NCBI Taxonomy" id="97481"/>
    <lineage>
        <taxon>Bacteria</taxon>
        <taxon>Pseudomonadati</taxon>
        <taxon>Pseudomonadota</taxon>
        <taxon>Gammaproteobacteria</taxon>
        <taxon>Pasteurellales</taxon>
        <taxon>Pasteurellaceae</taxon>
        <taxon>Phocoenobacter</taxon>
    </lineage>
</organism>
<sequence>MNILTAFFKFLDDNRYIFTTLLLCSIFLYETQDSKYSDEELNAINTCQLQQGKWIEIDKGGYCD</sequence>
<proteinExistence type="predicted"/>